<dbReference type="Proteomes" id="UP000722121">
    <property type="component" value="Unassembled WGS sequence"/>
</dbReference>
<evidence type="ECO:0000256" key="1">
    <source>
        <dbReference type="SAM" id="Phobius"/>
    </source>
</evidence>
<proteinExistence type="predicted"/>
<keyword evidence="1" id="KW-1133">Transmembrane helix</keyword>
<sequence length="462" mass="52224">MNPVSLSSVSEYVWNANQTTSFHPTLFFVWKKVFTAVSPFFDDIHALSVRGDSFCDSLAFLEKRHFVACVLVKASISLAVFGLANVVGGASLGLLVGGVGACSTFVQLAVCGVRKIVETQKVFRKTIPIFDSFVTSSFLGEVVFSVSVLFAPLTTSIVVGAACFGYFFSLSNFLLLMECDKPNQENKEVRRKEILATARLVEEAYGRIWKEVEREKIATCSEEVDFLKEWRQVCSCSTTAEMNDYLIQYMKDGICKGETSVLLGLMPQYFDADSGTLLEKMIPQEAVYHQLLHVISVKTKRRLYRQLGANIFAAADSGSRFPEHLRGYKERYKKTIALLEKIDRWKCFDAVVQQEFSKEVQISSEEGSSFLKNTFAKHGENGCVVAGIVDLPKHVFFFQSSNGKYRFYDSRESWMGFYDFSSQEELIKGLGQHLQYNYPNKRVKFELYWLKKEGSVQSFIAA</sequence>
<gene>
    <name evidence="2" type="ORF">JYU14_00625</name>
</gene>
<evidence type="ECO:0000313" key="3">
    <source>
        <dbReference type="Proteomes" id="UP000722121"/>
    </source>
</evidence>
<feature type="transmembrane region" description="Helical" evidence="1">
    <location>
        <begin position="157"/>
        <end position="177"/>
    </location>
</feature>
<keyword evidence="1" id="KW-0812">Transmembrane</keyword>
<evidence type="ECO:0000313" key="2">
    <source>
        <dbReference type="EMBL" id="MBN4066573.1"/>
    </source>
</evidence>
<dbReference type="EMBL" id="JAFITR010000007">
    <property type="protein sequence ID" value="MBN4066573.1"/>
    <property type="molecule type" value="Genomic_DNA"/>
</dbReference>
<evidence type="ECO:0008006" key="4">
    <source>
        <dbReference type="Google" id="ProtNLM"/>
    </source>
</evidence>
<feature type="transmembrane region" description="Helical" evidence="1">
    <location>
        <begin position="66"/>
        <end position="88"/>
    </location>
</feature>
<reference evidence="2 3" key="1">
    <citation type="submission" date="2021-02" db="EMBL/GenBank/DDBJ databases">
        <title>Activity-based single-cell genomes from oceanic crustal fluid captures similar information to metagenomic and metatranscriptomic surveys with orders of magnitude less sampling.</title>
        <authorList>
            <person name="D'Angelo T.S."/>
            <person name="Orcutt B.N."/>
        </authorList>
    </citation>
    <scope>NUCLEOTIDE SEQUENCE [LARGE SCALE GENOMIC DNA]</scope>
    <source>
        <strain evidence="2">AH-315-G07</strain>
    </source>
</reference>
<accession>A0ABS3API6</accession>
<feature type="transmembrane region" description="Helical" evidence="1">
    <location>
        <begin position="94"/>
        <end position="117"/>
    </location>
</feature>
<keyword evidence="3" id="KW-1185">Reference proteome</keyword>
<protein>
    <recommendedName>
        <fullName evidence="4">Peptidase C58 YopT-type domain-containing protein</fullName>
    </recommendedName>
</protein>
<organism evidence="2 3">
    <name type="scientific">Simkania negevensis</name>
    <dbReference type="NCBI Taxonomy" id="83561"/>
    <lineage>
        <taxon>Bacteria</taxon>
        <taxon>Pseudomonadati</taxon>
        <taxon>Chlamydiota</taxon>
        <taxon>Chlamydiia</taxon>
        <taxon>Parachlamydiales</taxon>
        <taxon>Simkaniaceae</taxon>
        <taxon>Simkania</taxon>
    </lineage>
</organism>
<name>A0ABS3API6_9BACT</name>
<keyword evidence="1" id="KW-0472">Membrane</keyword>
<comment type="caution">
    <text evidence="2">The sequence shown here is derived from an EMBL/GenBank/DDBJ whole genome shotgun (WGS) entry which is preliminary data.</text>
</comment>